<feature type="region of interest" description="Disordered" evidence="9">
    <location>
        <begin position="1"/>
        <end position="25"/>
    </location>
</feature>
<feature type="active site" description="Proton acceptor" evidence="5">
    <location>
        <position position="221"/>
    </location>
</feature>
<dbReference type="STRING" id="106004.A0A1Y2DPZ9"/>
<dbReference type="Pfam" id="PF00390">
    <property type="entry name" value="malic"/>
    <property type="match status" value="1"/>
</dbReference>
<dbReference type="Gene3D" id="3.40.50.10380">
    <property type="entry name" value="Malic enzyme, N-terminal domain"/>
    <property type="match status" value="1"/>
</dbReference>
<dbReference type="GO" id="GO:0005739">
    <property type="term" value="C:mitochondrion"/>
    <property type="evidence" value="ECO:0007669"/>
    <property type="project" value="TreeGrafter"/>
</dbReference>
<dbReference type="InterPro" id="IPR046346">
    <property type="entry name" value="Aminoacid_DH-like_N_sf"/>
</dbReference>
<dbReference type="GO" id="GO:0046872">
    <property type="term" value="F:metal ion binding"/>
    <property type="evidence" value="ECO:0007669"/>
    <property type="project" value="UniProtKB-KW"/>
</dbReference>
<evidence type="ECO:0000256" key="4">
    <source>
        <dbReference type="ARBA" id="ARBA00023027"/>
    </source>
</evidence>
<sequence>MRSTSVLRAVPRSARPASAAAPAAASSRAISTSHHAEAELADNKRFLAHAKNERPVWTALRGSSLLNEPSLNKGAAFSREERDVFGLVGLLPHEVHDLEMQCKRAYFQLHQRGTPLSKYTFLSSLRDQNQVLFYNFALRHLKEVLPLIYTPTVGEAIQKYSQVWRRPDGLFLTYADKDRMRELMFTSKRPKDVDLIVVTDSEGILGIGDQGVGGILIAIGKSNIYTLGAGIDPARILNVVLDVGTDNMTLLNDPLYLGLRRSRIRGQEYDDFVGKFCDTVRECYKDAFLHFEDFGVTNAGRILSKYREKQSCFNDDMQGTAAVVLSALMSACKVTKSELKDQRICVFGFGTAGQGIADGIRSALMLEEGLTSEEAQKCFWVIDRPGLLTTSVDPATLREGQSNFLRDKEEVADWNRDPEKGITLLEVVKKAKPTVLIGCSTMAGAFNEEIVREMSKNCDRPVIFPLSNPTRLAEADPSDVNEWSSGQALMATGSPFPPIKNHQNGQLYKVAESNNALVYPGFGLGVIAAKATQLTDGMITAGVAALAKLAPALEDPHESLLPHLKDLRSVSVKVATAVANAARAENVSNAKRTTDFSEDEIRAMMWDPVYRPLELVEK</sequence>
<dbReference type="PIRSF" id="PIRSF000106">
    <property type="entry name" value="ME"/>
    <property type="match status" value="1"/>
</dbReference>
<dbReference type="SMART" id="SM00919">
    <property type="entry name" value="Malic_M"/>
    <property type="match status" value="1"/>
</dbReference>
<evidence type="ECO:0000256" key="2">
    <source>
        <dbReference type="ARBA" id="ARBA00008785"/>
    </source>
</evidence>
<evidence type="ECO:0000256" key="7">
    <source>
        <dbReference type="PIRSR" id="PIRSR000106-3"/>
    </source>
</evidence>
<dbReference type="GO" id="GO:0005829">
    <property type="term" value="C:cytosol"/>
    <property type="evidence" value="ECO:0007669"/>
    <property type="project" value="TreeGrafter"/>
</dbReference>
<organism evidence="12 13">
    <name type="scientific">Leucosporidium creatinivorum</name>
    <dbReference type="NCBI Taxonomy" id="106004"/>
    <lineage>
        <taxon>Eukaryota</taxon>
        <taxon>Fungi</taxon>
        <taxon>Dikarya</taxon>
        <taxon>Basidiomycota</taxon>
        <taxon>Pucciniomycotina</taxon>
        <taxon>Microbotryomycetes</taxon>
        <taxon>Leucosporidiales</taxon>
        <taxon>Leucosporidium</taxon>
    </lineage>
</organism>
<dbReference type="GO" id="GO:0051287">
    <property type="term" value="F:NAD binding"/>
    <property type="evidence" value="ECO:0007669"/>
    <property type="project" value="InterPro"/>
</dbReference>
<proteinExistence type="inferred from homology"/>
<comment type="cofactor">
    <cofactor evidence="1">
        <name>Mn(2+)</name>
        <dbReference type="ChEBI" id="CHEBI:29035"/>
    </cofactor>
</comment>
<dbReference type="SUPFAM" id="SSF51735">
    <property type="entry name" value="NAD(P)-binding Rossmann-fold domains"/>
    <property type="match status" value="1"/>
</dbReference>
<dbReference type="FunCoup" id="A0A1Y2DPZ9">
    <property type="interactions" value="319"/>
</dbReference>
<feature type="compositionally biased region" description="Low complexity" evidence="9">
    <location>
        <begin position="8"/>
        <end position="25"/>
    </location>
</feature>
<feature type="binding site" evidence="7">
    <location>
        <position position="316"/>
    </location>
    <ligand>
        <name>a divalent metal cation</name>
        <dbReference type="ChEBI" id="CHEBI:60240"/>
    </ligand>
</feature>
<evidence type="ECO:0000259" key="10">
    <source>
        <dbReference type="SMART" id="SM00919"/>
    </source>
</evidence>
<reference evidence="12 13" key="1">
    <citation type="submission" date="2016-07" db="EMBL/GenBank/DDBJ databases">
        <title>Pervasive Adenine N6-methylation of Active Genes in Fungi.</title>
        <authorList>
            <consortium name="DOE Joint Genome Institute"/>
            <person name="Mondo S.J."/>
            <person name="Dannebaum R.O."/>
            <person name="Kuo R.C."/>
            <person name="Labutti K."/>
            <person name="Haridas S."/>
            <person name="Kuo A."/>
            <person name="Salamov A."/>
            <person name="Ahrendt S.R."/>
            <person name="Lipzen A."/>
            <person name="Sullivan W."/>
            <person name="Andreopoulos W.B."/>
            <person name="Clum A."/>
            <person name="Lindquist E."/>
            <person name="Daum C."/>
            <person name="Ramamoorthy G.K."/>
            <person name="Gryganskyi A."/>
            <person name="Culley D."/>
            <person name="Magnuson J.K."/>
            <person name="James T.Y."/>
            <person name="O'Malley M.A."/>
            <person name="Stajich J.E."/>
            <person name="Spatafora J.W."/>
            <person name="Visel A."/>
            <person name="Grigoriev I.V."/>
        </authorList>
    </citation>
    <scope>NUCLEOTIDE SEQUENCE [LARGE SCALE GENOMIC DNA]</scope>
    <source>
        <strain evidence="12 13">62-1032</strain>
    </source>
</reference>
<evidence type="ECO:0000259" key="11">
    <source>
        <dbReference type="SMART" id="SM01274"/>
    </source>
</evidence>
<evidence type="ECO:0000313" key="12">
    <source>
        <dbReference type="EMBL" id="ORY61186.1"/>
    </source>
</evidence>
<dbReference type="Proteomes" id="UP000193467">
    <property type="component" value="Unassembled WGS sequence"/>
</dbReference>
<feature type="active site" description="Proton donor" evidence="5">
    <location>
        <position position="149"/>
    </location>
</feature>
<evidence type="ECO:0000256" key="9">
    <source>
        <dbReference type="SAM" id="MobiDB-lite"/>
    </source>
</evidence>
<dbReference type="InterPro" id="IPR036291">
    <property type="entry name" value="NAD(P)-bd_dom_sf"/>
</dbReference>
<dbReference type="SMART" id="SM01274">
    <property type="entry name" value="malic"/>
    <property type="match status" value="1"/>
</dbReference>
<dbReference type="GO" id="GO:0004471">
    <property type="term" value="F:malate dehydrogenase (decarboxylating) (NAD+) activity"/>
    <property type="evidence" value="ECO:0007669"/>
    <property type="project" value="TreeGrafter"/>
</dbReference>
<protein>
    <recommendedName>
        <fullName evidence="8">Malic enzyme</fullName>
    </recommendedName>
</protein>
<dbReference type="InterPro" id="IPR012302">
    <property type="entry name" value="Malic_NAD-bd"/>
</dbReference>
<feature type="binding site" evidence="7">
    <location>
        <position position="293"/>
    </location>
    <ligand>
        <name>a divalent metal cation</name>
        <dbReference type="ChEBI" id="CHEBI:60240"/>
    </ligand>
</feature>
<dbReference type="AlphaFoldDB" id="A0A1Y2DPZ9"/>
<feature type="domain" description="Malic enzyme NAD-binding" evidence="10">
    <location>
        <begin position="317"/>
        <end position="583"/>
    </location>
</feature>
<evidence type="ECO:0000256" key="3">
    <source>
        <dbReference type="ARBA" id="ARBA00022723"/>
    </source>
</evidence>
<feature type="binding site" evidence="6">
    <location>
        <position position="468"/>
    </location>
    <ligand>
        <name>(S)-malate</name>
        <dbReference type="ChEBI" id="CHEBI:15589"/>
    </ligand>
</feature>
<dbReference type="Gene3D" id="3.40.50.720">
    <property type="entry name" value="NAD(P)-binding Rossmann-like Domain"/>
    <property type="match status" value="1"/>
</dbReference>
<dbReference type="OrthoDB" id="5365701at2759"/>
<evidence type="ECO:0000256" key="5">
    <source>
        <dbReference type="PIRSR" id="PIRSR000106-1"/>
    </source>
</evidence>
<dbReference type="Pfam" id="PF03949">
    <property type="entry name" value="Malic_M"/>
    <property type="match status" value="1"/>
</dbReference>
<feature type="domain" description="Malic enzyme N-terminal" evidence="11">
    <location>
        <begin position="126"/>
        <end position="307"/>
    </location>
</feature>
<keyword evidence="8" id="KW-0560">Oxidoreductase</keyword>
<comment type="caution">
    <text evidence="12">The sequence shown here is derived from an EMBL/GenBank/DDBJ whole genome shotgun (WGS) entry which is preliminary data.</text>
</comment>
<dbReference type="InterPro" id="IPR012301">
    <property type="entry name" value="Malic_N_dom"/>
</dbReference>
<feature type="binding site" evidence="6">
    <location>
        <position position="514"/>
    </location>
    <ligand>
        <name>(S)-malate</name>
        <dbReference type="ChEBI" id="CHEBI:15589"/>
    </ligand>
</feature>
<dbReference type="EMBL" id="MCGR01000072">
    <property type="protein sequence ID" value="ORY61186.1"/>
    <property type="molecule type" value="Genomic_DNA"/>
</dbReference>
<dbReference type="PROSITE" id="PS00331">
    <property type="entry name" value="MALIC_ENZYMES"/>
    <property type="match status" value="1"/>
</dbReference>
<evidence type="ECO:0000256" key="6">
    <source>
        <dbReference type="PIRSR" id="PIRSR000106-2"/>
    </source>
</evidence>
<keyword evidence="13" id="KW-1185">Reference proteome</keyword>
<dbReference type="GO" id="GO:0006108">
    <property type="term" value="P:malate metabolic process"/>
    <property type="evidence" value="ECO:0007669"/>
    <property type="project" value="TreeGrafter"/>
</dbReference>
<accession>A0A1Y2DPZ9</accession>
<dbReference type="PRINTS" id="PR00072">
    <property type="entry name" value="MALOXRDTASE"/>
</dbReference>
<feature type="binding site" evidence="7">
    <location>
        <position position="292"/>
    </location>
    <ligand>
        <name>a divalent metal cation</name>
        <dbReference type="ChEBI" id="CHEBI:60240"/>
    </ligand>
</feature>
<dbReference type="InParanoid" id="A0A1Y2DPZ9"/>
<evidence type="ECO:0000256" key="8">
    <source>
        <dbReference type="RuleBase" id="RU003426"/>
    </source>
</evidence>
<dbReference type="PANTHER" id="PTHR23406:SF34">
    <property type="entry name" value="NAD-DEPENDENT MALIC ENZYME, MITOCHONDRIAL"/>
    <property type="match status" value="1"/>
</dbReference>
<gene>
    <name evidence="12" type="ORF">BCR35DRAFT_309097</name>
</gene>
<dbReference type="InterPro" id="IPR037062">
    <property type="entry name" value="Malic_N_dom_sf"/>
</dbReference>
<keyword evidence="4" id="KW-0520">NAD</keyword>
<dbReference type="InterPro" id="IPR015884">
    <property type="entry name" value="Malic_enzyme_CS"/>
</dbReference>
<name>A0A1Y2DPZ9_9BASI</name>
<dbReference type="NCBIfam" id="NF010052">
    <property type="entry name" value="PRK13529.1"/>
    <property type="match status" value="1"/>
</dbReference>
<dbReference type="InterPro" id="IPR001891">
    <property type="entry name" value="Malic_OxRdtase"/>
</dbReference>
<keyword evidence="3 7" id="KW-0479">Metal-binding</keyword>
<dbReference type="SUPFAM" id="SSF53223">
    <property type="entry name" value="Aminoacid dehydrogenase-like, N-terminal domain"/>
    <property type="match status" value="1"/>
</dbReference>
<comment type="cofactor">
    <cofactor evidence="7">
        <name>Mg(2+)</name>
        <dbReference type="ChEBI" id="CHEBI:18420"/>
    </cofactor>
    <cofactor evidence="7">
        <name>Mn(2+)</name>
        <dbReference type="ChEBI" id="CHEBI:29035"/>
    </cofactor>
    <text evidence="7">Divalent metal cations. Prefers magnesium or manganese.</text>
</comment>
<evidence type="ECO:0000256" key="1">
    <source>
        <dbReference type="ARBA" id="ARBA00001936"/>
    </source>
</evidence>
<dbReference type="PANTHER" id="PTHR23406">
    <property type="entry name" value="MALIC ENZYME-RELATED"/>
    <property type="match status" value="1"/>
</dbReference>
<comment type="similarity">
    <text evidence="2 8">Belongs to the malic enzymes family.</text>
</comment>
<evidence type="ECO:0000313" key="13">
    <source>
        <dbReference type="Proteomes" id="UP000193467"/>
    </source>
</evidence>